<dbReference type="SMART" id="SM00327">
    <property type="entry name" value="VWA"/>
    <property type="match status" value="1"/>
</dbReference>
<evidence type="ECO:0000259" key="2">
    <source>
        <dbReference type="PROSITE" id="PS50234"/>
    </source>
</evidence>
<dbReference type="OMA" id="PNCTHQK"/>
<evidence type="ECO:0000256" key="1">
    <source>
        <dbReference type="SAM" id="MobiDB-lite"/>
    </source>
</evidence>
<dbReference type="GeneTree" id="ENSGT00940000159290"/>
<organism evidence="3 4">
    <name type="scientific">Mandrillus leucophaeus</name>
    <name type="common">Drill</name>
    <name type="synonym">Papio leucophaeus</name>
    <dbReference type="NCBI Taxonomy" id="9568"/>
    <lineage>
        <taxon>Eukaryota</taxon>
        <taxon>Metazoa</taxon>
        <taxon>Chordata</taxon>
        <taxon>Craniata</taxon>
        <taxon>Vertebrata</taxon>
        <taxon>Euteleostomi</taxon>
        <taxon>Mammalia</taxon>
        <taxon>Eutheria</taxon>
        <taxon>Euarchontoglires</taxon>
        <taxon>Primates</taxon>
        <taxon>Haplorrhini</taxon>
        <taxon>Catarrhini</taxon>
        <taxon>Cercopithecidae</taxon>
        <taxon>Cercopithecinae</taxon>
        <taxon>Mandrillus</taxon>
    </lineage>
</organism>
<reference evidence="3" key="2">
    <citation type="submission" date="2025-09" db="UniProtKB">
        <authorList>
            <consortium name="Ensembl"/>
        </authorList>
    </citation>
    <scope>IDENTIFICATION</scope>
</reference>
<dbReference type="PANTHER" id="PTHR46478">
    <property type="entry name" value="VON WILLEBRAND FACTOR A DOMAIN-CONTAINING PROTEIN 3A"/>
    <property type="match status" value="1"/>
</dbReference>
<dbReference type="PANTHER" id="PTHR46478:SF1">
    <property type="entry name" value="VON WILLEBRAND FACTOR A DOMAIN-CONTAINING PROTEIN 3A"/>
    <property type="match status" value="1"/>
</dbReference>
<evidence type="ECO:0000313" key="3">
    <source>
        <dbReference type="Ensembl" id="ENSMLEP00000029010.1"/>
    </source>
</evidence>
<dbReference type="PROSITE" id="PS50234">
    <property type="entry name" value="VWFA"/>
    <property type="match status" value="1"/>
</dbReference>
<dbReference type="InterPro" id="IPR036465">
    <property type="entry name" value="vWFA_dom_sf"/>
</dbReference>
<proteinExistence type="predicted"/>
<feature type="domain" description="VWFA" evidence="2">
    <location>
        <begin position="866"/>
        <end position="1061"/>
    </location>
</feature>
<dbReference type="Proteomes" id="UP000233140">
    <property type="component" value="Unassembled WGS sequence"/>
</dbReference>
<dbReference type="STRING" id="9568.ENSMLEP00000029010"/>
<dbReference type="SUPFAM" id="SSF53300">
    <property type="entry name" value="vWA-like"/>
    <property type="match status" value="3"/>
</dbReference>
<sequence>MKKYRKISIGHVFHGQENMFLENHCIRRNTGRDSKKSLKQKNVNGLGQNSDNGLLVTHVNQTQDLLVKTMRIQWLTENSKKAFGLIKGARVSILIDVSAVSSGPQKEEFQKDLMSLIDEQLSHKEKLFVLSFGTNARSLWPDPMEVSASVLQELKLWVKTLQPDGGSNLLQALKKIFTLKGLDSLVVIMRSCPDQASEILSDYIQQSTMGRDLIIHFITYSCDDQMPPAVLKNLAEAVRGYYHCYSPKMELYTSRDMDELLAEIQTAQSLLSHVQALRHSSPCEALTCTMEEVGGVSVNSGAFSQQHSAGLVPLSHLFIDGTAAAKKLSLYQVLAPNAFTPVEEFVPILQKTVSSTIHEKAMIQFEWHDGTVKNIHVDPPFLYEYQKQLNRAMRMYERRIEWLSLASRRIWGTVCEKRVVVLLDISATNSMYIIHIQHSLRLLLEEQLSNKDYFNLIAFGSTSESWRPEMVPMSHDNLQSAWRWALNLRCWGSRNVLSALRKAVEVDFKDKDKHQSQGIYLFTGGIPDQDMPTISAYMAEACSGCDLQLNVCLFYVGEPKMDTTPPACYASRTDTAAAYKEVTRAAGGRFHWFGDTGIYESDDISSIMSEMEKALNYSQKCAFLMASLKNHSRKVLGSAALLKEKPKTLQLRSQPKKLCPPRPTAPVGARMSIKDDPDREKSPPLKSLKWRPLSSRAGISPAAAQPMKEGMMEQRRKTKSREAETSLLLFYTEKGNNVGSVYKKYPQGRGVRRISSSIDLPTKDTVCSSQEWMAKYGLKKLKLEISRCMGPNCTHQKSGQRSASAKHCSIFPSVEIRGVVRHIQWTPGEMEVYIRHLEKVLRRYVQRLQWLLSGSRRLFGTVLESKVCILLDTSGSMGPYLQQVKTELVLLIWEQLRKRCDSFNLLSFAESLQLWQDTLVETTDAACHEAMQWVTHLQAEGSTSILQALLKAFSFHDLEGLYLLTDGKPDTSCSLVLNEVQRLREKRDVKVHTISLNCSDRSAAEFLRKLASFTGGRYHCPVGEDTLSRMCGLLTKGFINENDPTLPPFEGDDLRRLAQEITKARSFLWQAQSFRSQLQKKNDAEPKVTLS</sequence>
<dbReference type="AlphaFoldDB" id="A0A2K5ZMK2"/>
<reference evidence="3" key="1">
    <citation type="submission" date="2025-08" db="UniProtKB">
        <authorList>
            <consortium name="Ensembl"/>
        </authorList>
    </citation>
    <scope>IDENTIFICATION</scope>
</reference>
<accession>A0A2K5ZMK2</accession>
<dbReference type="Pfam" id="PF13768">
    <property type="entry name" value="VWA_3"/>
    <property type="match status" value="3"/>
</dbReference>
<dbReference type="InterPro" id="IPR002035">
    <property type="entry name" value="VWF_A"/>
</dbReference>
<name>A0A2K5ZMK2_MANLE</name>
<gene>
    <name evidence="3" type="primary">VWA3A</name>
</gene>
<evidence type="ECO:0000313" key="4">
    <source>
        <dbReference type="Proteomes" id="UP000233140"/>
    </source>
</evidence>
<protein>
    <submittedName>
        <fullName evidence="3">von Willebrand factor A domain containing 3A</fullName>
    </submittedName>
</protein>
<feature type="region of interest" description="Disordered" evidence="1">
    <location>
        <begin position="653"/>
        <end position="691"/>
    </location>
</feature>
<keyword evidence="4" id="KW-1185">Reference proteome</keyword>
<dbReference type="Ensembl" id="ENSMLET00000052565.1">
    <property type="protein sequence ID" value="ENSMLEP00000029010.1"/>
    <property type="gene ID" value="ENSMLEG00000038696.1"/>
</dbReference>
<dbReference type="Gene3D" id="3.40.50.410">
    <property type="entry name" value="von Willebrand factor, type A domain"/>
    <property type="match status" value="3"/>
</dbReference>
<feature type="compositionally biased region" description="Basic and acidic residues" evidence="1">
    <location>
        <begin position="672"/>
        <end position="683"/>
    </location>
</feature>